<dbReference type="Pfam" id="PF03466">
    <property type="entry name" value="LysR_substrate"/>
    <property type="match status" value="1"/>
</dbReference>
<dbReference type="InterPro" id="IPR036388">
    <property type="entry name" value="WH-like_DNA-bd_sf"/>
</dbReference>
<gene>
    <name evidence="6" type="ORF">D7V88_30705</name>
</gene>
<keyword evidence="2" id="KW-0805">Transcription regulation</keyword>
<feature type="domain" description="HTH lysR-type" evidence="5">
    <location>
        <begin position="13"/>
        <end position="70"/>
    </location>
</feature>
<dbReference type="PANTHER" id="PTHR30118">
    <property type="entry name" value="HTH-TYPE TRANSCRIPTIONAL REGULATOR LEUO-RELATED"/>
    <property type="match status" value="1"/>
</dbReference>
<dbReference type="InterPro" id="IPR005119">
    <property type="entry name" value="LysR_subst-bd"/>
</dbReference>
<evidence type="ECO:0000256" key="3">
    <source>
        <dbReference type="ARBA" id="ARBA00023125"/>
    </source>
</evidence>
<evidence type="ECO:0000313" key="6">
    <source>
        <dbReference type="EMBL" id="RKG77729.1"/>
    </source>
</evidence>
<evidence type="ECO:0000256" key="2">
    <source>
        <dbReference type="ARBA" id="ARBA00023015"/>
    </source>
</evidence>
<dbReference type="OrthoDB" id="109788at2"/>
<evidence type="ECO:0000313" key="7">
    <source>
        <dbReference type="Proteomes" id="UP000268094"/>
    </source>
</evidence>
<reference evidence="7" key="1">
    <citation type="submission" date="2018-09" db="EMBL/GenBank/DDBJ databases">
        <authorList>
            <person name="Livingstone P.G."/>
            <person name="Whitworth D.E."/>
        </authorList>
    </citation>
    <scope>NUCLEOTIDE SEQUENCE [LARGE SCALE GENOMIC DNA]</scope>
    <source>
        <strain evidence="7">CA054A</strain>
    </source>
</reference>
<dbReference type="PANTHER" id="PTHR30118:SF15">
    <property type="entry name" value="TRANSCRIPTIONAL REGULATORY PROTEIN"/>
    <property type="match status" value="1"/>
</dbReference>
<organism evidence="6 7">
    <name type="scientific">Corallococcus terminator</name>
    <dbReference type="NCBI Taxonomy" id="2316733"/>
    <lineage>
        <taxon>Bacteria</taxon>
        <taxon>Pseudomonadati</taxon>
        <taxon>Myxococcota</taxon>
        <taxon>Myxococcia</taxon>
        <taxon>Myxococcales</taxon>
        <taxon>Cystobacterineae</taxon>
        <taxon>Myxococcaceae</taxon>
        <taxon>Corallococcus</taxon>
    </lineage>
</organism>
<comment type="caution">
    <text evidence="6">The sequence shown here is derived from an EMBL/GenBank/DDBJ whole genome shotgun (WGS) entry which is preliminary data.</text>
</comment>
<protein>
    <submittedName>
        <fullName evidence="6">LysR family transcriptional regulator</fullName>
    </submittedName>
</protein>
<dbReference type="InterPro" id="IPR036390">
    <property type="entry name" value="WH_DNA-bd_sf"/>
</dbReference>
<dbReference type="InterPro" id="IPR000847">
    <property type="entry name" value="LysR_HTH_N"/>
</dbReference>
<dbReference type="Pfam" id="PF00126">
    <property type="entry name" value="HTH_1"/>
    <property type="match status" value="1"/>
</dbReference>
<sequence length="323" mass="34832">MMVRITDVNLSAVDLNLFLVLHAVLRSGSATGAAKELHVTQSAVSNALARLRDVLGDPLVVRSGRGLVPTPRCEALRPFIATAVGQLQAALDGSQAFDPETCTRAFTVAGADHHGLADVPALMALFARRMPGAFLRVVSIDYLVERDGLASGEVDVALGPAQAAGPGCLTEPLYTDDSVLLVRRDHPRVRGKTMTKAAYNTAKHIDLLLAEGRPGIGHQQHARLLRDHGLTRDVGLAVPHFFAAAMAAARTDLVAGVPRRVARGFCEMLHLRSVEMPFAFPPMVTAMVWHTRTNADPGARYFRSLVTEALREPLGRARKPLRE</sequence>
<dbReference type="RefSeq" id="WP_120544174.1">
    <property type="nucleotide sequence ID" value="NZ_RAVZ01000278.1"/>
</dbReference>
<dbReference type="PROSITE" id="PS50931">
    <property type="entry name" value="HTH_LYSR"/>
    <property type="match status" value="1"/>
</dbReference>
<dbReference type="AlphaFoldDB" id="A0A3A8I2L3"/>
<evidence type="ECO:0000256" key="4">
    <source>
        <dbReference type="ARBA" id="ARBA00023163"/>
    </source>
</evidence>
<dbReference type="EMBL" id="RAVZ01000278">
    <property type="protein sequence ID" value="RKG77729.1"/>
    <property type="molecule type" value="Genomic_DNA"/>
</dbReference>
<dbReference type="CDD" id="cd08417">
    <property type="entry name" value="PBP2_Nitroaromatics_like"/>
    <property type="match status" value="1"/>
</dbReference>
<accession>A0A3A8I2L3</accession>
<dbReference type="SUPFAM" id="SSF46785">
    <property type="entry name" value="Winged helix' DNA-binding domain"/>
    <property type="match status" value="1"/>
</dbReference>
<keyword evidence="3" id="KW-0238">DNA-binding</keyword>
<proteinExistence type="inferred from homology"/>
<name>A0A3A8I2L3_9BACT</name>
<evidence type="ECO:0000256" key="1">
    <source>
        <dbReference type="ARBA" id="ARBA00009437"/>
    </source>
</evidence>
<evidence type="ECO:0000259" key="5">
    <source>
        <dbReference type="PROSITE" id="PS50931"/>
    </source>
</evidence>
<dbReference type="Gene3D" id="3.40.190.10">
    <property type="entry name" value="Periplasmic binding protein-like II"/>
    <property type="match status" value="2"/>
</dbReference>
<dbReference type="PRINTS" id="PR00039">
    <property type="entry name" value="HTHLYSR"/>
</dbReference>
<keyword evidence="4" id="KW-0804">Transcription</keyword>
<dbReference type="Proteomes" id="UP000268094">
    <property type="component" value="Unassembled WGS sequence"/>
</dbReference>
<dbReference type="Gene3D" id="1.10.10.10">
    <property type="entry name" value="Winged helix-like DNA-binding domain superfamily/Winged helix DNA-binding domain"/>
    <property type="match status" value="1"/>
</dbReference>
<dbReference type="GO" id="GO:0003677">
    <property type="term" value="F:DNA binding"/>
    <property type="evidence" value="ECO:0007669"/>
    <property type="project" value="UniProtKB-KW"/>
</dbReference>
<dbReference type="SUPFAM" id="SSF53850">
    <property type="entry name" value="Periplasmic binding protein-like II"/>
    <property type="match status" value="1"/>
</dbReference>
<comment type="similarity">
    <text evidence="1">Belongs to the LysR transcriptional regulatory family.</text>
</comment>
<dbReference type="InterPro" id="IPR037402">
    <property type="entry name" value="YidZ_PBP2"/>
</dbReference>
<keyword evidence="7" id="KW-1185">Reference proteome</keyword>
<dbReference type="InterPro" id="IPR050389">
    <property type="entry name" value="LysR-type_TF"/>
</dbReference>
<dbReference type="GO" id="GO:0003700">
    <property type="term" value="F:DNA-binding transcription factor activity"/>
    <property type="evidence" value="ECO:0007669"/>
    <property type="project" value="InterPro"/>
</dbReference>